<dbReference type="Proteomes" id="UP000324974">
    <property type="component" value="Chromosome"/>
</dbReference>
<dbReference type="EMBL" id="CP042425">
    <property type="protein sequence ID" value="QEL15712.1"/>
    <property type="molecule type" value="Genomic_DNA"/>
</dbReference>
<feature type="chain" id="PRO_5022733513" evidence="1">
    <location>
        <begin position="20"/>
        <end position="353"/>
    </location>
</feature>
<name>A0A5C1AD67_9BACT</name>
<dbReference type="SUPFAM" id="SSF101898">
    <property type="entry name" value="NHL repeat"/>
    <property type="match status" value="1"/>
</dbReference>
<accession>A0A5C1AD67</accession>
<keyword evidence="1" id="KW-0732">Signal</keyword>
<dbReference type="OrthoDB" id="237405at2"/>
<evidence type="ECO:0000313" key="3">
    <source>
        <dbReference type="Proteomes" id="UP000324974"/>
    </source>
</evidence>
<feature type="signal peptide" evidence="1">
    <location>
        <begin position="1"/>
        <end position="19"/>
    </location>
</feature>
<sequence>MRYLTALMLSLAVTAFAAAETKKGTPEVKSISALAFGPNGTLFVGDPVAAAVFAVETGDTKGTSTAGLKVEKVTDQIGSLLGVTAKDVTVNDVKVNPATGNVFLAVTRGKGPDAKPVVLKVAGDGKLTEFALKDVAFTAAPLVNAIDKDKERMKQVDAITSMGFANGKLIVAGLSNEDFSSTLRVIPFPFGDAGKATGVKIFHGAHGRFETQAPVRTFTTYRIGDAESVVAAYQCTPLVKFPISDLQPGAKVTGTTIAELGNRNVPIDMFVYSKGGKDYILMANTARGVMKVSTDKFAVKDGITQKTGEFAGATYEKVESWSGVEQIDKLDDTHAIVLMKTTGSTTLASVELP</sequence>
<keyword evidence="3" id="KW-1185">Reference proteome</keyword>
<proteinExistence type="predicted"/>
<dbReference type="KEGG" id="lrs:PX52LOC_02647"/>
<organism evidence="2 3">
    <name type="scientific">Limnoglobus roseus</name>
    <dbReference type="NCBI Taxonomy" id="2598579"/>
    <lineage>
        <taxon>Bacteria</taxon>
        <taxon>Pseudomonadati</taxon>
        <taxon>Planctomycetota</taxon>
        <taxon>Planctomycetia</taxon>
        <taxon>Gemmatales</taxon>
        <taxon>Gemmataceae</taxon>
        <taxon>Limnoglobus</taxon>
    </lineage>
</organism>
<protein>
    <submittedName>
        <fullName evidence="2">Uncharacterized protein</fullName>
    </submittedName>
</protein>
<dbReference type="RefSeq" id="WP_149110499.1">
    <property type="nucleotide sequence ID" value="NZ_CP042425.1"/>
</dbReference>
<evidence type="ECO:0000256" key="1">
    <source>
        <dbReference type="SAM" id="SignalP"/>
    </source>
</evidence>
<evidence type="ECO:0000313" key="2">
    <source>
        <dbReference type="EMBL" id="QEL15712.1"/>
    </source>
</evidence>
<reference evidence="3" key="1">
    <citation type="submission" date="2019-08" db="EMBL/GenBank/DDBJ databases">
        <title>Limnoglobus roseus gen. nov., sp. nov., a novel freshwater planctomycete with a giant genome from the family Gemmataceae.</title>
        <authorList>
            <person name="Kulichevskaya I.S."/>
            <person name="Naumoff D.G."/>
            <person name="Miroshnikov K."/>
            <person name="Ivanova A."/>
            <person name="Philippov D.A."/>
            <person name="Hakobyan A."/>
            <person name="Rijpstra I.C."/>
            <person name="Sinninghe Damste J.S."/>
            <person name="Liesack W."/>
            <person name="Dedysh S.N."/>
        </authorList>
    </citation>
    <scope>NUCLEOTIDE SEQUENCE [LARGE SCALE GENOMIC DNA]</scope>
    <source>
        <strain evidence="3">PX52</strain>
    </source>
</reference>
<gene>
    <name evidence="2" type="ORF">PX52LOC_02647</name>
</gene>
<dbReference type="AlphaFoldDB" id="A0A5C1AD67"/>